<dbReference type="PANTHER" id="PTHR48054">
    <property type="entry name" value="RECEPTOR KINASE-LIKE PROTEIN XA21"/>
    <property type="match status" value="1"/>
</dbReference>
<keyword evidence="2" id="KW-0433">Leucine-rich repeat</keyword>
<protein>
    <submittedName>
        <fullName evidence="7">Uncharacterized protein</fullName>
    </submittedName>
</protein>
<keyword evidence="6" id="KW-0325">Glycoprotein</keyword>
<dbReference type="FunFam" id="3.80.10.10:FF:001158">
    <property type="entry name" value="Leucine-rich repeat protein kinase family protein"/>
    <property type="match status" value="1"/>
</dbReference>
<gene>
    <name evidence="7" type="ORF">TIFTF001_021677</name>
</gene>
<dbReference type="FunFam" id="3.80.10.10:FF:000041">
    <property type="entry name" value="LRR receptor-like serine/threonine-protein kinase ERECTA"/>
    <property type="match status" value="1"/>
</dbReference>
<evidence type="ECO:0000256" key="2">
    <source>
        <dbReference type="ARBA" id="ARBA00022614"/>
    </source>
</evidence>
<dbReference type="PANTHER" id="PTHR48054:SF47">
    <property type="entry name" value="OS06G0179800 PROTEIN"/>
    <property type="match status" value="1"/>
</dbReference>
<dbReference type="Proteomes" id="UP001187192">
    <property type="component" value="Unassembled WGS sequence"/>
</dbReference>
<evidence type="ECO:0000313" key="8">
    <source>
        <dbReference type="Proteomes" id="UP001187192"/>
    </source>
</evidence>
<evidence type="ECO:0000313" key="7">
    <source>
        <dbReference type="EMBL" id="GMN52541.1"/>
    </source>
</evidence>
<comment type="caution">
    <text evidence="7">The sequence shown here is derived from an EMBL/GenBank/DDBJ whole genome shotgun (WGS) entry which is preliminary data.</text>
</comment>
<dbReference type="Gene3D" id="3.80.10.10">
    <property type="entry name" value="Ribonuclease Inhibitor"/>
    <property type="match status" value="1"/>
</dbReference>
<dbReference type="Pfam" id="PF00560">
    <property type="entry name" value="LRR_1"/>
    <property type="match status" value="5"/>
</dbReference>
<reference evidence="7" key="1">
    <citation type="submission" date="2023-07" db="EMBL/GenBank/DDBJ databases">
        <title>draft genome sequence of fig (Ficus carica).</title>
        <authorList>
            <person name="Takahashi T."/>
            <person name="Nishimura K."/>
        </authorList>
    </citation>
    <scope>NUCLEOTIDE SEQUENCE</scope>
</reference>
<dbReference type="InterPro" id="IPR052592">
    <property type="entry name" value="LRR-RLK"/>
</dbReference>
<accession>A0AA88DDU9</accession>
<name>A0AA88DDU9_FICCA</name>
<comment type="subcellular location">
    <subcellularLocation>
        <location evidence="1">Membrane</location>
    </subcellularLocation>
</comment>
<proteinExistence type="predicted"/>
<keyword evidence="8" id="KW-1185">Reference proteome</keyword>
<keyword evidence="4" id="KW-0677">Repeat</keyword>
<evidence type="ECO:0000256" key="3">
    <source>
        <dbReference type="ARBA" id="ARBA00022729"/>
    </source>
</evidence>
<evidence type="ECO:0000256" key="5">
    <source>
        <dbReference type="ARBA" id="ARBA00023136"/>
    </source>
</evidence>
<evidence type="ECO:0000256" key="1">
    <source>
        <dbReference type="ARBA" id="ARBA00004370"/>
    </source>
</evidence>
<evidence type="ECO:0000256" key="4">
    <source>
        <dbReference type="ARBA" id="ARBA00022737"/>
    </source>
</evidence>
<dbReference type="InterPro" id="IPR032675">
    <property type="entry name" value="LRR_dom_sf"/>
</dbReference>
<dbReference type="AlphaFoldDB" id="A0AA88DDU9"/>
<evidence type="ECO:0000256" key="6">
    <source>
        <dbReference type="ARBA" id="ARBA00023180"/>
    </source>
</evidence>
<organism evidence="7 8">
    <name type="scientific">Ficus carica</name>
    <name type="common">Common fig</name>
    <dbReference type="NCBI Taxonomy" id="3494"/>
    <lineage>
        <taxon>Eukaryota</taxon>
        <taxon>Viridiplantae</taxon>
        <taxon>Streptophyta</taxon>
        <taxon>Embryophyta</taxon>
        <taxon>Tracheophyta</taxon>
        <taxon>Spermatophyta</taxon>
        <taxon>Magnoliopsida</taxon>
        <taxon>eudicotyledons</taxon>
        <taxon>Gunneridae</taxon>
        <taxon>Pentapetalae</taxon>
        <taxon>rosids</taxon>
        <taxon>fabids</taxon>
        <taxon>Rosales</taxon>
        <taxon>Moraceae</taxon>
        <taxon>Ficeae</taxon>
        <taxon>Ficus</taxon>
    </lineage>
</organism>
<sequence length="338" mass="36704">MKFHKLNLPAYSSMYLQLELLQLGANNLTGSIPPSIGNLTSLVHFSVPYNNLVGSIPEEIGHLNNLSILAVAANKFSGELPSSLYNISSITIISTASNGFNGTLPANIGLTLPNLEWLAISSNEFSGPIPLSLSNASKLQALVLSTNNFVGVVPRDLGKLVDLWWLGFGNNFLGSNSTDDLEFLASLKNISRLEILDFSNNQFGGVLPTSIANLSTTLTSLYLGGNQISGAIPTTLEKYTNLQVLDMSANLFTGKIPTYFGRFPKMQAAEEKDSENHSQINGKMENCLHIVLEIGVACSVESPKERMKMGEVIRELVRIKNAFLGFQDCVDRASMPQF</sequence>
<dbReference type="GO" id="GO:0016020">
    <property type="term" value="C:membrane"/>
    <property type="evidence" value="ECO:0007669"/>
    <property type="project" value="UniProtKB-SubCell"/>
</dbReference>
<keyword evidence="5" id="KW-0472">Membrane</keyword>
<dbReference type="InterPro" id="IPR001611">
    <property type="entry name" value="Leu-rich_rpt"/>
</dbReference>
<dbReference type="EMBL" id="BTGU01000042">
    <property type="protein sequence ID" value="GMN52541.1"/>
    <property type="molecule type" value="Genomic_DNA"/>
</dbReference>
<dbReference type="SUPFAM" id="SSF52047">
    <property type="entry name" value="RNI-like"/>
    <property type="match status" value="1"/>
</dbReference>
<keyword evidence="3" id="KW-0732">Signal</keyword>